<accession>A0A2H3NRR5</accession>
<dbReference type="Proteomes" id="UP000221024">
    <property type="component" value="Unassembled WGS sequence"/>
</dbReference>
<gene>
    <name evidence="1" type="ORF">CRI93_02670</name>
</gene>
<protein>
    <submittedName>
        <fullName evidence="1">Uncharacterized protein</fullName>
    </submittedName>
</protein>
<proteinExistence type="predicted"/>
<organism evidence="1 2">
    <name type="scientific">Longimonas halophila</name>
    <dbReference type="NCBI Taxonomy" id="1469170"/>
    <lineage>
        <taxon>Bacteria</taxon>
        <taxon>Pseudomonadati</taxon>
        <taxon>Rhodothermota</taxon>
        <taxon>Rhodothermia</taxon>
        <taxon>Rhodothermales</taxon>
        <taxon>Salisaetaceae</taxon>
        <taxon>Longimonas</taxon>
    </lineage>
</organism>
<dbReference type="AlphaFoldDB" id="A0A2H3NRR5"/>
<dbReference type="EMBL" id="PDEP01000002">
    <property type="protein sequence ID" value="PEN08679.1"/>
    <property type="molecule type" value="Genomic_DNA"/>
</dbReference>
<evidence type="ECO:0000313" key="2">
    <source>
        <dbReference type="Proteomes" id="UP000221024"/>
    </source>
</evidence>
<comment type="caution">
    <text evidence="1">The sequence shown here is derived from an EMBL/GenBank/DDBJ whole genome shotgun (WGS) entry which is preliminary data.</text>
</comment>
<keyword evidence="2" id="KW-1185">Reference proteome</keyword>
<dbReference type="OrthoDB" id="1495749at2"/>
<name>A0A2H3NRR5_9BACT</name>
<dbReference type="RefSeq" id="WP_098061075.1">
    <property type="nucleotide sequence ID" value="NZ_PDEP01000002.1"/>
</dbReference>
<reference evidence="1 2" key="1">
    <citation type="submission" date="2017-10" db="EMBL/GenBank/DDBJ databases">
        <title>Draft genome of Longimonas halophila.</title>
        <authorList>
            <person name="Goh K.M."/>
            <person name="Shamsir M.S."/>
            <person name="Lim S.W."/>
        </authorList>
    </citation>
    <scope>NUCLEOTIDE SEQUENCE [LARGE SCALE GENOMIC DNA]</scope>
    <source>
        <strain evidence="1 2">KCTC 42399</strain>
    </source>
</reference>
<evidence type="ECO:0000313" key="1">
    <source>
        <dbReference type="EMBL" id="PEN08679.1"/>
    </source>
</evidence>
<sequence>MKRLNFTLDAEAVALLDELATTYYGGNKSRTVRAALESLAAHTGHDGWVIAGYTPVQLHHEAACYTCGTTYSAGDILMRPVFERGASPQALTSIPAEEWLDCPQCAEDRAV</sequence>